<evidence type="ECO:0000256" key="4">
    <source>
        <dbReference type="ARBA" id="ARBA00022833"/>
    </source>
</evidence>
<comment type="similarity">
    <text evidence="1">Belongs to the cytidine and deoxycytidylate deaminase family.</text>
</comment>
<dbReference type="InterPro" id="IPR016193">
    <property type="entry name" value="Cytidine_deaminase-like"/>
</dbReference>
<evidence type="ECO:0000259" key="5">
    <source>
        <dbReference type="PROSITE" id="PS51747"/>
    </source>
</evidence>
<dbReference type="InterPro" id="IPR050202">
    <property type="entry name" value="Cyt/Deoxycyt_deaminase"/>
</dbReference>
<dbReference type="EC" id="3.5.4.5" evidence="6"/>
<accession>A0ABX2AQ15</accession>
<gene>
    <name evidence="6" type="ORF">HPS55_00340</name>
</gene>
<keyword evidence="2" id="KW-0479">Metal-binding</keyword>
<feature type="domain" description="CMP/dCMP-type deaminase" evidence="5">
    <location>
        <begin position="20"/>
        <end position="159"/>
    </location>
</feature>
<evidence type="ECO:0000313" key="7">
    <source>
        <dbReference type="Proteomes" id="UP001193734"/>
    </source>
</evidence>
<organism evidence="6 7">
    <name type="scientific">Xylanibacter rodentium</name>
    <dbReference type="NCBI Taxonomy" id="2736289"/>
    <lineage>
        <taxon>Bacteria</taxon>
        <taxon>Pseudomonadati</taxon>
        <taxon>Bacteroidota</taxon>
        <taxon>Bacteroidia</taxon>
        <taxon>Bacteroidales</taxon>
        <taxon>Prevotellaceae</taxon>
        <taxon>Xylanibacter</taxon>
    </lineage>
</organism>
<keyword evidence="3 6" id="KW-0378">Hydrolase</keyword>
<dbReference type="PANTHER" id="PTHR11644">
    <property type="entry name" value="CYTIDINE DEAMINASE"/>
    <property type="match status" value="1"/>
</dbReference>
<proteinExistence type="inferred from homology"/>
<evidence type="ECO:0000256" key="3">
    <source>
        <dbReference type="ARBA" id="ARBA00022801"/>
    </source>
</evidence>
<dbReference type="InterPro" id="IPR002125">
    <property type="entry name" value="CMP_dCMP_dom"/>
</dbReference>
<protein>
    <submittedName>
        <fullName evidence="6">Cytidine deaminase</fullName>
        <ecNumber evidence="6">3.5.4.5</ecNumber>
    </submittedName>
</protein>
<evidence type="ECO:0000256" key="2">
    <source>
        <dbReference type="ARBA" id="ARBA00022723"/>
    </source>
</evidence>
<dbReference type="Gene3D" id="3.40.140.10">
    <property type="entry name" value="Cytidine Deaminase, domain 2"/>
    <property type="match status" value="1"/>
</dbReference>
<dbReference type="RefSeq" id="WP_172173357.1">
    <property type="nucleotide sequence ID" value="NZ_CASGIA010000008.1"/>
</dbReference>
<dbReference type="InterPro" id="IPR016192">
    <property type="entry name" value="APOBEC/CMP_deaminase_Zn-bd"/>
</dbReference>
<dbReference type="PROSITE" id="PS51747">
    <property type="entry name" value="CYT_DCMP_DEAMINASES_2"/>
    <property type="match status" value="1"/>
</dbReference>
<dbReference type="PROSITE" id="PS00903">
    <property type="entry name" value="CYT_DCMP_DEAMINASES_1"/>
    <property type="match status" value="1"/>
</dbReference>
<dbReference type="Proteomes" id="UP001193734">
    <property type="component" value="Unassembled WGS sequence"/>
</dbReference>
<dbReference type="SUPFAM" id="SSF53927">
    <property type="entry name" value="Cytidine deaminase-like"/>
    <property type="match status" value="1"/>
</dbReference>
<dbReference type="GeneID" id="82156203"/>
<dbReference type="GO" id="GO:0004126">
    <property type="term" value="F:cytidine deaminase activity"/>
    <property type="evidence" value="ECO:0007669"/>
    <property type="project" value="UniProtKB-EC"/>
</dbReference>
<sequence length="159" mass="17587">MKKRVIESVIGICHMEELDNTEIRLVKKAIEATERSYARYSNFKVGAALLLEDGTEVIGCNQENAAYPVTICAERSALFSAGAQYPELAVTTIAIAARNENGELLAEPITPCGSCRQALIETETRYGRPIKILLYGTCHIYVIEGIRNLMPLSFSDKQM</sequence>
<comment type="caution">
    <text evidence="6">The sequence shown here is derived from an EMBL/GenBank/DDBJ whole genome shotgun (WGS) entry which is preliminary data.</text>
</comment>
<dbReference type="EMBL" id="JABKKE010000001">
    <property type="protein sequence ID" value="NPE12794.1"/>
    <property type="molecule type" value="Genomic_DNA"/>
</dbReference>
<name>A0ABX2AQ15_9BACT</name>
<evidence type="ECO:0000256" key="1">
    <source>
        <dbReference type="ARBA" id="ARBA00006576"/>
    </source>
</evidence>
<dbReference type="NCBIfam" id="NF004064">
    <property type="entry name" value="PRK05578.1"/>
    <property type="match status" value="1"/>
</dbReference>
<dbReference type="CDD" id="cd01283">
    <property type="entry name" value="cytidine_deaminase"/>
    <property type="match status" value="1"/>
</dbReference>
<keyword evidence="7" id="KW-1185">Reference proteome</keyword>
<dbReference type="PANTHER" id="PTHR11644:SF2">
    <property type="entry name" value="CYTIDINE DEAMINASE"/>
    <property type="match status" value="1"/>
</dbReference>
<keyword evidence="4" id="KW-0862">Zinc</keyword>
<evidence type="ECO:0000313" key="6">
    <source>
        <dbReference type="EMBL" id="NPE12794.1"/>
    </source>
</evidence>
<reference evidence="6 7" key="1">
    <citation type="submission" date="2020-05" db="EMBL/GenBank/DDBJ databases">
        <title>Distinct polysaccharide utilization as determinants for interspecies competition between intestinal Prevotella spp.</title>
        <authorList>
            <person name="Galvez E.J.C."/>
            <person name="Iljazovic A."/>
            <person name="Strowig T."/>
        </authorList>
    </citation>
    <scope>NUCLEOTIDE SEQUENCE [LARGE SCALE GENOMIC DNA]</scope>
    <source>
        <strain evidence="6 7">PROD</strain>
    </source>
</reference>
<dbReference type="Pfam" id="PF00383">
    <property type="entry name" value="dCMP_cyt_deam_1"/>
    <property type="match status" value="1"/>
</dbReference>